<feature type="transmembrane region" description="Helical" evidence="1">
    <location>
        <begin position="12"/>
        <end position="38"/>
    </location>
</feature>
<dbReference type="KEGG" id="aamy:GFC30_225"/>
<gene>
    <name evidence="2" type="ORF">GFC30_225</name>
</gene>
<dbReference type="InterPro" id="IPR018710">
    <property type="entry name" value="DUF2232"/>
</dbReference>
<evidence type="ECO:0000313" key="2">
    <source>
        <dbReference type="EMBL" id="ANB60015.1"/>
    </source>
</evidence>
<organism evidence="2 3">
    <name type="scientific">Anoxybacteroides amylolyticum</name>
    <dbReference type="NCBI Taxonomy" id="294699"/>
    <lineage>
        <taxon>Bacteria</taxon>
        <taxon>Bacillati</taxon>
        <taxon>Bacillota</taxon>
        <taxon>Bacilli</taxon>
        <taxon>Bacillales</taxon>
        <taxon>Anoxybacillaceae</taxon>
        <taxon>Anoxybacteroides</taxon>
    </lineage>
</organism>
<dbReference type="Proteomes" id="UP000076865">
    <property type="component" value="Chromosome"/>
</dbReference>
<reference evidence="2 3" key="1">
    <citation type="journal article" date="2006" name="Syst. Appl. Microbiol.">
        <title>Anoxybacillus amylolyticus sp. nov., a thermophilic amylase producing bacterium isolated from Mount Rittmann (Antarctica).</title>
        <authorList>
            <person name="Poli A."/>
            <person name="Esposito E."/>
            <person name="Lama L."/>
            <person name="Orlando P."/>
            <person name="Nicolaus G."/>
            <person name="de Appolonia F."/>
            <person name="Gambacorta A."/>
            <person name="Nicolaus B."/>
        </authorList>
    </citation>
    <scope>NUCLEOTIDE SEQUENCE [LARGE SCALE GENOMIC DNA]</scope>
    <source>
        <strain evidence="2 3">DSM 15939</strain>
    </source>
</reference>
<accession>A0A160F2X8</accession>
<feature type="transmembrane region" description="Helical" evidence="1">
    <location>
        <begin position="216"/>
        <end position="232"/>
    </location>
</feature>
<dbReference type="OrthoDB" id="2987886at2"/>
<dbReference type="EMBL" id="CP015438">
    <property type="protein sequence ID" value="ANB60015.1"/>
    <property type="molecule type" value="Genomic_DNA"/>
</dbReference>
<dbReference type="PANTHER" id="PTHR41324">
    <property type="entry name" value="MEMBRANE PROTEIN-RELATED"/>
    <property type="match status" value="1"/>
</dbReference>
<keyword evidence="1" id="KW-0472">Membrane</keyword>
<sequence length="309" mass="34479">MRNTYALTEAAIQLAIFIVLFLASVYVPLFGMIISLFLPLPFIVFTMRHGYRSALVLLTAAVIVSTVISTLLSAFAAVMFGTSGIVIGALLAKQKNQYAVLAAATVAFLVNIVINYVISIKFFELDIIAQTLSMLSDSFHTAVQVMESAGKKLPEETIARFEQGLRVIKYVTPTLFVIAALAFAYLTIIVSVPILKRLKLSVGTWPPFRQLMLPRQLVWYYLLVLIATFFPLEQGTFAFIVVINLYYVLQLLFAIQGFSFLYYLAYRKQIAKGIVVAGTIVCLFVPFLLYLIAILGIIDLGFELRKRVQ</sequence>
<feature type="transmembrane region" description="Helical" evidence="1">
    <location>
        <begin position="50"/>
        <end position="68"/>
    </location>
</feature>
<dbReference type="PANTHER" id="PTHR41324:SF1">
    <property type="entry name" value="DUF2232 DOMAIN-CONTAINING PROTEIN"/>
    <property type="match status" value="1"/>
</dbReference>
<dbReference type="AlphaFoldDB" id="A0A160F2X8"/>
<dbReference type="PATRIC" id="fig|294699.3.peg.206"/>
<name>A0A160F2X8_9BACL</name>
<keyword evidence="3" id="KW-1185">Reference proteome</keyword>
<feature type="transmembrane region" description="Helical" evidence="1">
    <location>
        <begin position="274"/>
        <end position="298"/>
    </location>
</feature>
<dbReference type="Pfam" id="PF09991">
    <property type="entry name" value="DUF2232"/>
    <property type="match status" value="1"/>
</dbReference>
<feature type="transmembrane region" description="Helical" evidence="1">
    <location>
        <begin position="175"/>
        <end position="195"/>
    </location>
</feature>
<keyword evidence="1" id="KW-1133">Transmembrane helix</keyword>
<dbReference type="RefSeq" id="WP_066322340.1">
    <property type="nucleotide sequence ID" value="NZ_CP015438.1"/>
</dbReference>
<evidence type="ECO:0008006" key="4">
    <source>
        <dbReference type="Google" id="ProtNLM"/>
    </source>
</evidence>
<evidence type="ECO:0000256" key="1">
    <source>
        <dbReference type="SAM" id="Phobius"/>
    </source>
</evidence>
<evidence type="ECO:0000313" key="3">
    <source>
        <dbReference type="Proteomes" id="UP000076865"/>
    </source>
</evidence>
<keyword evidence="1" id="KW-0812">Transmembrane</keyword>
<protein>
    <recommendedName>
        <fullName evidence="4">DUF2232 domain-containing protein</fullName>
    </recommendedName>
</protein>
<proteinExistence type="predicted"/>
<feature type="transmembrane region" description="Helical" evidence="1">
    <location>
        <begin position="99"/>
        <end position="118"/>
    </location>
</feature>
<feature type="transmembrane region" description="Helical" evidence="1">
    <location>
        <begin position="238"/>
        <end position="262"/>
    </location>
</feature>